<dbReference type="EMBL" id="JACIJI010000014">
    <property type="protein sequence ID" value="MBB5720350.1"/>
    <property type="molecule type" value="Genomic_DNA"/>
</dbReference>
<keyword evidence="3" id="KW-1185">Reference proteome</keyword>
<evidence type="ECO:0000313" key="2">
    <source>
        <dbReference type="EMBL" id="MBB5720350.1"/>
    </source>
</evidence>
<sequence>MFCSRLAMALSCMMLSLPGQVTVARAAQDSAESRPALNIRGVSTGIGADAARQILESHGFERISATPSGNAPDRIIETYILRRNGRKIDHVDVVSLKHGTTQKVAVVRRVKLYGTTEKPAIQQATLPFLQAFGRPASAFYYKQANADVLAFRGANAAAGCMAFPAESIPVQKVPLLPATFTKGAPCRSGMIVQFKFKSGSERKRADATVEYLYALDVPQTAGKAEPLTAAKARHLVQGDWRVSGPVTSTGIITKDADDRAHAMVGKQLRMAGTALLYKNRRCRIGSFQYAANTDSDFGSFGGSWKDVGLTTGQGTPYTYPSYDADIDCGSGLEADSLPDGIKIANGGALILVRFEAVYARLKPLVPANSAEAPQLVLDPKCMAQGNWFASHGGEYNRPVVIASKDLMLNGCRPTAQVMQGKDGWSDFSEKDPETGFLMYDFRAKMLTSPVAPRHIATVEFVINGGGSMTSVYRIIGEVRRDAKGAAYLRAGSYRVESLEGDRKPASPAFGDLEQFLQRTGSSDPHPLRFEADSRTARGITGNLTMTGKLLHFEKGQALKLGTSRPVTIRGKFLASMLGVNTGTTVKAWKVVDQYQPERAQGICDGGVGYVILQVEKGARPQDTLLTLAAYPKGINPGGGNNEICGTFGYAK</sequence>
<feature type="chain" id="PRO_5033029873" evidence="1">
    <location>
        <begin position="27"/>
        <end position="651"/>
    </location>
</feature>
<comment type="caution">
    <text evidence="2">The sequence shown here is derived from an EMBL/GenBank/DDBJ whole genome shotgun (WGS) entry which is preliminary data.</text>
</comment>
<reference evidence="2 3" key="1">
    <citation type="submission" date="2020-08" db="EMBL/GenBank/DDBJ databases">
        <title>Genomic Encyclopedia of Type Strains, Phase IV (KMG-IV): sequencing the most valuable type-strain genomes for metagenomic binning, comparative biology and taxonomic classification.</title>
        <authorList>
            <person name="Goeker M."/>
        </authorList>
    </citation>
    <scope>NUCLEOTIDE SEQUENCE [LARGE SCALE GENOMIC DNA]</scope>
    <source>
        <strain evidence="2 3">DSM 27203</strain>
    </source>
</reference>
<evidence type="ECO:0000256" key="1">
    <source>
        <dbReference type="SAM" id="SignalP"/>
    </source>
</evidence>
<gene>
    <name evidence="2" type="ORF">FHR23_003316</name>
</gene>
<organism evidence="2 3">
    <name type="scientific">Stakelama sediminis</name>
    <dbReference type="NCBI Taxonomy" id="463200"/>
    <lineage>
        <taxon>Bacteria</taxon>
        <taxon>Pseudomonadati</taxon>
        <taxon>Pseudomonadota</taxon>
        <taxon>Alphaproteobacteria</taxon>
        <taxon>Sphingomonadales</taxon>
        <taxon>Sphingomonadaceae</taxon>
        <taxon>Stakelama</taxon>
    </lineage>
</organism>
<keyword evidence="1" id="KW-0732">Signal</keyword>
<feature type="signal peptide" evidence="1">
    <location>
        <begin position="1"/>
        <end position="26"/>
    </location>
</feature>
<dbReference type="RefSeq" id="WP_184006103.1">
    <property type="nucleotide sequence ID" value="NZ_BAABIF010000011.1"/>
</dbReference>
<accession>A0A840Z3R3</accession>
<proteinExistence type="predicted"/>
<protein>
    <submittedName>
        <fullName evidence="2">Uncharacterized protein</fullName>
    </submittedName>
</protein>
<dbReference type="Proteomes" id="UP000554342">
    <property type="component" value="Unassembled WGS sequence"/>
</dbReference>
<dbReference type="AlphaFoldDB" id="A0A840Z3R3"/>
<name>A0A840Z3R3_9SPHN</name>
<evidence type="ECO:0000313" key="3">
    <source>
        <dbReference type="Proteomes" id="UP000554342"/>
    </source>
</evidence>